<dbReference type="PANTHER" id="PTHR46577:SF1">
    <property type="entry name" value="HTH-TYPE TRANSCRIPTIONAL REGULATORY PROTEIN GABR"/>
    <property type="match status" value="1"/>
</dbReference>
<evidence type="ECO:0000256" key="4">
    <source>
        <dbReference type="ARBA" id="ARBA00023125"/>
    </source>
</evidence>
<dbReference type="InterPro" id="IPR036388">
    <property type="entry name" value="WH-like_DNA-bd_sf"/>
</dbReference>
<keyword evidence="5" id="KW-0804">Transcription</keyword>
<dbReference type="InterPro" id="IPR051446">
    <property type="entry name" value="HTH_trans_reg/aminotransferase"/>
</dbReference>
<dbReference type="SUPFAM" id="SSF46785">
    <property type="entry name" value="Winged helix' DNA-binding domain"/>
    <property type="match status" value="1"/>
</dbReference>
<evidence type="ECO:0000256" key="1">
    <source>
        <dbReference type="ARBA" id="ARBA00005384"/>
    </source>
</evidence>
<feature type="domain" description="HTH gntR-type" evidence="7">
    <location>
        <begin position="34"/>
        <end position="102"/>
    </location>
</feature>
<dbReference type="InterPro" id="IPR000524">
    <property type="entry name" value="Tscrpt_reg_HTH_GntR"/>
</dbReference>
<keyword evidence="4" id="KW-0238">DNA-binding</keyword>
<evidence type="ECO:0000313" key="9">
    <source>
        <dbReference type="Proteomes" id="UP000653674"/>
    </source>
</evidence>
<proteinExistence type="inferred from homology"/>
<dbReference type="GO" id="GO:0003700">
    <property type="term" value="F:DNA-binding transcription factor activity"/>
    <property type="evidence" value="ECO:0007669"/>
    <property type="project" value="InterPro"/>
</dbReference>
<dbReference type="Gene3D" id="1.10.10.10">
    <property type="entry name" value="Winged helix-like DNA-binding domain superfamily/Winged helix DNA-binding domain"/>
    <property type="match status" value="1"/>
</dbReference>
<dbReference type="Pfam" id="PF00155">
    <property type="entry name" value="Aminotran_1_2"/>
    <property type="match status" value="1"/>
</dbReference>
<evidence type="ECO:0000256" key="5">
    <source>
        <dbReference type="ARBA" id="ARBA00023163"/>
    </source>
</evidence>
<sequence>MIVAMARSRKESSTEQAGAPAAGAWRPRPLSGDRPTYQALADAIAADIAHGRLGPGDRLPTHRALARTLGVTVGTVARGYAEAERRGLVGGEVGRGTFIRSGFGVSPTAGDELVDLASLHPPAGKIDTIALLSETLNAVAADPSALRTVIDTERGNDAPAHRQAAADWLAHGAFRPDADQLTLTAGGQHALVAALSALVAPGTAVATTALTNPGLLAAARQLRLPVVAVAADGAGMTPDALADACAGGAVSVVHLQSTLDNPTGRVVPAARRAALAEVCARAGVWVIEDDPLGALVADRPDPVAALLPERTCHVASAAKVLSLGLRVGLLTTPPAARARLVAAVRATAWLAAPLLGEVFARWVDEGTAARIVAARAAAAIERRALAADLLSTYEIVAAPQAPHLWLPLPEPWTAGQVVAAARQVGVLISPGDDYAVSRATSAHGVRIGLNAEVDDDRLRRALLDLVALLVAGPLPGGLS</sequence>
<dbReference type="InterPro" id="IPR036390">
    <property type="entry name" value="WH_DNA-bd_sf"/>
</dbReference>
<dbReference type="SMART" id="SM00345">
    <property type="entry name" value="HTH_GNTR"/>
    <property type="match status" value="1"/>
</dbReference>
<keyword evidence="3" id="KW-0805">Transcription regulation</keyword>
<dbReference type="Pfam" id="PF00392">
    <property type="entry name" value="GntR"/>
    <property type="match status" value="1"/>
</dbReference>
<dbReference type="Gene3D" id="3.40.640.10">
    <property type="entry name" value="Type I PLP-dependent aspartate aminotransferase-like (Major domain)"/>
    <property type="match status" value="1"/>
</dbReference>
<dbReference type="Proteomes" id="UP000653674">
    <property type="component" value="Unassembled WGS sequence"/>
</dbReference>
<feature type="compositionally biased region" description="Low complexity" evidence="6">
    <location>
        <begin position="17"/>
        <end position="29"/>
    </location>
</feature>
<feature type="region of interest" description="Disordered" evidence="6">
    <location>
        <begin position="1"/>
        <end position="31"/>
    </location>
</feature>
<comment type="caution">
    <text evidence="8">The sequence shown here is derived from an EMBL/GenBank/DDBJ whole genome shotgun (WGS) entry which is preliminary data.</text>
</comment>
<dbReference type="InterPro" id="IPR015421">
    <property type="entry name" value="PyrdxlP-dep_Trfase_major"/>
</dbReference>
<name>A0A8J3LN32_9ACTN</name>
<dbReference type="GO" id="GO:0003677">
    <property type="term" value="F:DNA binding"/>
    <property type="evidence" value="ECO:0007669"/>
    <property type="project" value="UniProtKB-KW"/>
</dbReference>
<organism evidence="8 9">
    <name type="scientific">Planosporangium flavigriseum</name>
    <dbReference type="NCBI Taxonomy" id="373681"/>
    <lineage>
        <taxon>Bacteria</taxon>
        <taxon>Bacillati</taxon>
        <taxon>Actinomycetota</taxon>
        <taxon>Actinomycetes</taxon>
        <taxon>Micromonosporales</taxon>
        <taxon>Micromonosporaceae</taxon>
        <taxon>Planosporangium</taxon>
    </lineage>
</organism>
<accession>A0A8J3LN32</accession>
<dbReference type="CDD" id="cd07377">
    <property type="entry name" value="WHTH_GntR"/>
    <property type="match status" value="1"/>
</dbReference>
<dbReference type="AlphaFoldDB" id="A0A8J3LN32"/>
<dbReference type="PROSITE" id="PS50949">
    <property type="entry name" value="HTH_GNTR"/>
    <property type="match status" value="1"/>
</dbReference>
<dbReference type="GO" id="GO:0030170">
    <property type="term" value="F:pyridoxal phosphate binding"/>
    <property type="evidence" value="ECO:0007669"/>
    <property type="project" value="InterPro"/>
</dbReference>
<gene>
    <name evidence="8" type="ORF">Pfl04_27730</name>
</gene>
<protein>
    <submittedName>
        <fullName evidence="8">GntR family transcriptional regulator</fullName>
    </submittedName>
</protein>
<dbReference type="InterPro" id="IPR004839">
    <property type="entry name" value="Aminotransferase_I/II_large"/>
</dbReference>
<keyword evidence="9" id="KW-1185">Reference proteome</keyword>
<evidence type="ECO:0000256" key="6">
    <source>
        <dbReference type="SAM" id="MobiDB-lite"/>
    </source>
</evidence>
<evidence type="ECO:0000259" key="7">
    <source>
        <dbReference type="PROSITE" id="PS50949"/>
    </source>
</evidence>
<reference evidence="8" key="1">
    <citation type="submission" date="2021-01" db="EMBL/GenBank/DDBJ databases">
        <title>Whole genome shotgun sequence of Planosporangium flavigriseum NBRC 105377.</title>
        <authorList>
            <person name="Komaki H."/>
            <person name="Tamura T."/>
        </authorList>
    </citation>
    <scope>NUCLEOTIDE SEQUENCE</scope>
    <source>
        <strain evidence="8">NBRC 105377</strain>
    </source>
</reference>
<dbReference type="PANTHER" id="PTHR46577">
    <property type="entry name" value="HTH-TYPE TRANSCRIPTIONAL REGULATORY PROTEIN GABR"/>
    <property type="match status" value="1"/>
</dbReference>
<dbReference type="CDD" id="cd00609">
    <property type="entry name" value="AAT_like"/>
    <property type="match status" value="1"/>
</dbReference>
<evidence type="ECO:0000313" key="8">
    <source>
        <dbReference type="EMBL" id="GIG74369.1"/>
    </source>
</evidence>
<dbReference type="EMBL" id="BONU01000017">
    <property type="protein sequence ID" value="GIG74369.1"/>
    <property type="molecule type" value="Genomic_DNA"/>
</dbReference>
<evidence type="ECO:0000256" key="2">
    <source>
        <dbReference type="ARBA" id="ARBA00022898"/>
    </source>
</evidence>
<evidence type="ECO:0000256" key="3">
    <source>
        <dbReference type="ARBA" id="ARBA00023015"/>
    </source>
</evidence>
<dbReference type="InterPro" id="IPR015424">
    <property type="entry name" value="PyrdxlP-dep_Trfase"/>
</dbReference>
<dbReference type="SUPFAM" id="SSF53383">
    <property type="entry name" value="PLP-dependent transferases"/>
    <property type="match status" value="1"/>
</dbReference>
<keyword evidence="2" id="KW-0663">Pyridoxal phosphate</keyword>
<comment type="similarity">
    <text evidence="1">In the C-terminal section; belongs to the class-I pyridoxal-phosphate-dependent aminotransferase family.</text>
</comment>